<keyword evidence="1" id="KW-1185">Reference proteome</keyword>
<name>A0A915JGR1_ROMCU</name>
<organism evidence="1 2">
    <name type="scientific">Romanomermis culicivorax</name>
    <name type="common">Nematode worm</name>
    <dbReference type="NCBI Taxonomy" id="13658"/>
    <lineage>
        <taxon>Eukaryota</taxon>
        <taxon>Metazoa</taxon>
        <taxon>Ecdysozoa</taxon>
        <taxon>Nematoda</taxon>
        <taxon>Enoplea</taxon>
        <taxon>Dorylaimia</taxon>
        <taxon>Mermithida</taxon>
        <taxon>Mermithoidea</taxon>
        <taxon>Mermithidae</taxon>
        <taxon>Romanomermis</taxon>
    </lineage>
</organism>
<evidence type="ECO:0000313" key="2">
    <source>
        <dbReference type="WBParaSite" id="nRc.2.0.1.t24943-RA"/>
    </source>
</evidence>
<accession>A0A915JGR1</accession>
<reference evidence="2" key="1">
    <citation type="submission" date="2022-11" db="UniProtKB">
        <authorList>
            <consortium name="WormBaseParasite"/>
        </authorList>
    </citation>
    <scope>IDENTIFICATION</scope>
</reference>
<dbReference type="AlphaFoldDB" id="A0A915JGR1"/>
<dbReference type="Proteomes" id="UP000887565">
    <property type="component" value="Unplaced"/>
</dbReference>
<protein>
    <submittedName>
        <fullName evidence="2">Uncharacterized protein</fullName>
    </submittedName>
</protein>
<evidence type="ECO:0000313" key="1">
    <source>
        <dbReference type="Proteomes" id="UP000887565"/>
    </source>
</evidence>
<dbReference type="WBParaSite" id="nRc.2.0.1.t24943-RA">
    <property type="protein sequence ID" value="nRc.2.0.1.t24943-RA"/>
    <property type="gene ID" value="nRc.2.0.1.g24943"/>
</dbReference>
<proteinExistence type="predicted"/>
<sequence>MKKHLEAEHGAEIKEYVKKKSEELIAAQQEQQHQLIAAAQPRPPSSMVQQAPTVVSQPTLSTTTSLISQLPPSIVPSTSEESERRNFILVDQRVTESDQQIDIFSTQSSFLCELHRKFSDQPAKCSIKTVANGHFS</sequence>